<keyword evidence="2" id="KW-1185">Reference proteome</keyword>
<dbReference type="EMBL" id="CP133622">
    <property type="protein sequence ID" value="WMV54990.1"/>
    <property type="molecule type" value="Genomic_DNA"/>
</dbReference>
<proteinExistence type="predicted"/>
<dbReference type="PANTHER" id="PTHR33116">
    <property type="entry name" value="REVERSE TRANSCRIPTASE ZINC-BINDING DOMAIN-CONTAINING PROTEIN-RELATED-RELATED"/>
    <property type="match status" value="1"/>
</dbReference>
<dbReference type="AlphaFoldDB" id="A0AAF0UZH3"/>
<evidence type="ECO:0000313" key="1">
    <source>
        <dbReference type="EMBL" id="WMV54990.1"/>
    </source>
</evidence>
<sequence>MKLARWKSQYLTLINYVLDALPTYMMSLFPIPPGVINRLDSIRRKFLWQGNKERKGYHLVKWKKVINDKRVGGLGIKNLKNQSNALRMKWLWRR</sequence>
<protein>
    <submittedName>
        <fullName evidence="1">Uncharacterized protein</fullName>
    </submittedName>
</protein>
<dbReference type="PANTHER" id="PTHR33116:SF85">
    <property type="entry name" value="REVERSE TRANSCRIPTASE ZINC-BINDING DOMAIN-CONTAINING PROTEIN"/>
    <property type="match status" value="1"/>
</dbReference>
<dbReference type="Proteomes" id="UP001234989">
    <property type="component" value="Chromosome 11"/>
</dbReference>
<gene>
    <name evidence="1" type="ORF">MTR67_048375</name>
</gene>
<reference evidence="1" key="1">
    <citation type="submission" date="2023-08" db="EMBL/GenBank/DDBJ databases">
        <title>A de novo genome assembly of Solanum verrucosum Schlechtendal, a Mexican diploid species geographically isolated from the other diploid A-genome species in potato relatives.</title>
        <authorList>
            <person name="Hosaka K."/>
        </authorList>
    </citation>
    <scope>NUCLEOTIDE SEQUENCE</scope>
    <source>
        <tissue evidence="1">Young leaves</tissue>
    </source>
</reference>
<name>A0AAF0UZH3_SOLVR</name>
<organism evidence="1 2">
    <name type="scientific">Solanum verrucosum</name>
    <dbReference type="NCBI Taxonomy" id="315347"/>
    <lineage>
        <taxon>Eukaryota</taxon>
        <taxon>Viridiplantae</taxon>
        <taxon>Streptophyta</taxon>
        <taxon>Embryophyta</taxon>
        <taxon>Tracheophyta</taxon>
        <taxon>Spermatophyta</taxon>
        <taxon>Magnoliopsida</taxon>
        <taxon>eudicotyledons</taxon>
        <taxon>Gunneridae</taxon>
        <taxon>Pentapetalae</taxon>
        <taxon>asterids</taxon>
        <taxon>lamiids</taxon>
        <taxon>Solanales</taxon>
        <taxon>Solanaceae</taxon>
        <taxon>Solanoideae</taxon>
        <taxon>Solaneae</taxon>
        <taxon>Solanum</taxon>
    </lineage>
</organism>
<evidence type="ECO:0000313" key="2">
    <source>
        <dbReference type="Proteomes" id="UP001234989"/>
    </source>
</evidence>
<accession>A0AAF0UZH3</accession>